<proteinExistence type="predicted"/>
<dbReference type="PRINTS" id="PR01210">
    <property type="entry name" value="GGTRANSPTASE"/>
</dbReference>
<dbReference type="InterPro" id="IPR029055">
    <property type="entry name" value="Ntn_hydrolases_N"/>
</dbReference>
<dbReference type="AlphaFoldDB" id="A0A381YXQ3"/>
<dbReference type="Pfam" id="PF01019">
    <property type="entry name" value="G_glu_transpept"/>
    <property type="match status" value="1"/>
</dbReference>
<name>A0A381YXQ3_9ZZZZ</name>
<keyword evidence="1" id="KW-0808">Transferase</keyword>
<accession>A0A381YXQ3</accession>
<dbReference type="PANTHER" id="PTHR43199">
    <property type="entry name" value="GLUTATHIONE HYDROLASE"/>
    <property type="match status" value="1"/>
</dbReference>
<dbReference type="EMBL" id="UINC01019248">
    <property type="protein sequence ID" value="SVA81411.1"/>
    <property type="molecule type" value="Genomic_DNA"/>
</dbReference>
<evidence type="ECO:0000313" key="4">
    <source>
        <dbReference type="EMBL" id="SVA81411.1"/>
    </source>
</evidence>
<reference evidence="4" key="1">
    <citation type="submission" date="2018-05" db="EMBL/GenBank/DDBJ databases">
        <authorList>
            <person name="Lanie J.A."/>
            <person name="Ng W.-L."/>
            <person name="Kazmierczak K.M."/>
            <person name="Andrzejewski T.M."/>
            <person name="Davidsen T.M."/>
            <person name="Wayne K.J."/>
            <person name="Tettelin H."/>
            <person name="Glass J.I."/>
            <person name="Rusch D."/>
            <person name="Podicherti R."/>
            <person name="Tsui H.-C.T."/>
            <person name="Winkler M.E."/>
        </authorList>
    </citation>
    <scope>NUCLEOTIDE SEQUENCE</scope>
</reference>
<dbReference type="SUPFAM" id="SSF56235">
    <property type="entry name" value="N-terminal nucleophile aminohydrolases (Ntn hydrolases)"/>
    <property type="match status" value="1"/>
</dbReference>
<evidence type="ECO:0000256" key="2">
    <source>
        <dbReference type="ARBA" id="ARBA00022801"/>
    </source>
</evidence>
<organism evidence="4">
    <name type="scientific">marine metagenome</name>
    <dbReference type="NCBI Taxonomy" id="408172"/>
    <lineage>
        <taxon>unclassified sequences</taxon>
        <taxon>metagenomes</taxon>
        <taxon>ecological metagenomes</taxon>
    </lineage>
</organism>
<dbReference type="Gene3D" id="3.60.20.40">
    <property type="match status" value="1"/>
</dbReference>
<evidence type="ECO:0000256" key="1">
    <source>
        <dbReference type="ARBA" id="ARBA00022679"/>
    </source>
</evidence>
<sequence length="508" mass="54842">MKYGSIAAGEQTTLETACHILESGGNAFDAAVAAVFTSMTSEFTLTSAGGGGALMAFPSNSEPILFDFFVDTLPAGLKQLDFFPITVDFGTSQQNFNIGKGSVAVPGNISGLLHVHKRLGLLPLKVVLEPSIITAKNGTVLNKSHSYLVKILEPILTYNNYGKTIFKPKGILLKKGDRILLPRFGDFLDQLSQEGEDFFYRGSGANHIINALGDGGLITKKALKNYQVIERKPLKSTINKYTMYTNPAPSIGGTTIAFLLQLLEKTTLENIYGPTALAHAMKITSKAKKDIYINPENETQITKLLEPQIISAYSKILTNQENWFPDKTNTPSFGSTTHVSIIDKTGNAASVTTTNGEGCGYFIPEMGFMMNNMLGEEVLNPSGFHLWTKQQRLPTLISPTIVVGESGPELVLGSGGSNRIGSAISQVILNTLSHNMDLGPAISAPRVHLEDNVLHHEVGIKIDKKSIKDKTIKIKRWGNLNLFFGGVNAVTKTAAAGDPRRGGVGIVY</sequence>
<dbReference type="GO" id="GO:0016740">
    <property type="term" value="F:transferase activity"/>
    <property type="evidence" value="ECO:0007669"/>
    <property type="project" value="UniProtKB-KW"/>
</dbReference>
<keyword evidence="3" id="KW-0865">Zymogen</keyword>
<dbReference type="InterPro" id="IPR043137">
    <property type="entry name" value="GGT_ssub_C"/>
</dbReference>
<evidence type="ECO:0000256" key="3">
    <source>
        <dbReference type="ARBA" id="ARBA00023145"/>
    </source>
</evidence>
<dbReference type="PANTHER" id="PTHR43199:SF1">
    <property type="entry name" value="GLUTATHIONE HYDROLASE PROENZYME"/>
    <property type="match status" value="1"/>
</dbReference>
<gene>
    <name evidence="4" type="ORF">METZ01_LOCUS134265</name>
</gene>
<evidence type="ECO:0008006" key="5">
    <source>
        <dbReference type="Google" id="ProtNLM"/>
    </source>
</evidence>
<protein>
    <recommendedName>
        <fullName evidence="5">Gamma-glutamyltransferase</fullName>
    </recommendedName>
</protein>
<dbReference type="GO" id="GO:0016787">
    <property type="term" value="F:hydrolase activity"/>
    <property type="evidence" value="ECO:0007669"/>
    <property type="project" value="UniProtKB-KW"/>
</dbReference>
<dbReference type="InterPro" id="IPR051792">
    <property type="entry name" value="GGT_bact"/>
</dbReference>
<keyword evidence="2" id="KW-0378">Hydrolase</keyword>